<dbReference type="AlphaFoldDB" id="L9XSS7"/>
<reference evidence="2 3" key="1">
    <citation type="journal article" date="2014" name="PLoS Genet.">
        <title>Phylogenetically driven sequencing of extremely halophilic archaea reveals strategies for static and dynamic osmo-response.</title>
        <authorList>
            <person name="Becker E.A."/>
            <person name="Seitzer P.M."/>
            <person name="Tritt A."/>
            <person name="Larsen D."/>
            <person name="Krusor M."/>
            <person name="Yao A.I."/>
            <person name="Wu D."/>
            <person name="Madern D."/>
            <person name="Eisen J.A."/>
            <person name="Darling A.E."/>
            <person name="Facciotti M.T."/>
        </authorList>
    </citation>
    <scope>NUCLEOTIDE SEQUENCE [LARGE SCALE GENOMIC DNA]</scope>
    <source>
        <strain evidence="2 3">SP2</strain>
    </source>
</reference>
<dbReference type="EMBL" id="AOIC01000106">
    <property type="protein sequence ID" value="ELY64859.1"/>
    <property type="molecule type" value="Genomic_DNA"/>
</dbReference>
<evidence type="ECO:0000313" key="2">
    <source>
        <dbReference type="EMBL" id="ELY64859.1"/>
    </source>
</evidence>
<dbReference type="Proteomes" id="UP000011613">
    <property type="component" value="Unassembled WGS sequence"/>
</dbReference>
<keyword evidence="1" id="KW-1133">Transmembrane helix</keyword>
<comment type="caution">
    <text evidence="2">The sequence shown here is derived from an EMBL/GenBank/DDBJ whole genome shotgun (WGS) entry which is preliminary data.</text>
</comment>
<organism evidence="2 3">
    <name type="scientific">Natronobacterium gregoryi (strain ATCC 43098 / DSM 3393 / CCM 3738 / CIP 104747 / IAM 13177 / JCM 8860 / NBRC 102187 / NCIMB 2189 / SP2)</name>
    <dbReference type="NCBI Taxonomy" id="797304"/>
    <lineage>
        <taxon>Archaea</taxon>
        <taxon>Methanobacteriati</taxon>
        <taxon>Methanobacteriota</taxon>
        <taxon>Stenosarchaea group</taxon>
        <taxon>Halobacteria</taxon>
        <taxon>Halobacteriales</taxon>
        <taxon>Natrialbaceae</taxon>
        <taxon>Natronobacterium</taxon>
    </lineage>
</organism>
<sequence>MIEKGIRRHDRTFRTVSETETALALKQSVALLVILPTAIGLVSVLSGDRLATGVRWGTLMAIVVLLYYYWSDILGNPEHAGWLGKK</sequence>
<name>L9XSS7_NATGS</name>
<feature type="transmembrane region" description="Helical" evidence="1">
    <location>
        <begin position="53"/>
        <end position="70"/>
    </location>
</feature>
<proteinExistence type="predicted"/>
<protein>
    <submittedName>
        <fullName evidence="2">Uncharacterized protein</fullName>
    </submittedName>
</protein>
<accession>L9XSS7</accession>
<keyword evidence="1" id="KW-0472">Membrane</keyword>
<feature type="transmembrane region" description="Helical" evidence="1">
    <location>
        <begin position="29"/>
        <end position="47"/>
    </location>
</feature>
<gene>
    <name evidence="2" type="ORF">C490_14275</name>
</gene>
<keyword evidence="1" id="KW-0812">Transmembrane</keyword>
<evidence type="ECO:0000256" key="1">
    <source>
        <dbReference type="SAM" id="Phobius"/>
    </source>
</evidence>
<evidence type="ECO:0000313" key="3">
    <source>
        <dbReference type="Proteomes" id="UP000011613"/>
    </source>
</evidence>